<evidence type="ECO:0000256" key="1">
    <source>
        <dbReference type="ARBA" id="ARBA00004370"/>
    </source>
</evidence>
<evidence type="ECO:0000259" key="11">
    <source>
        <dbReference type="SMART" id="SM00665"/>
    </source>
</evidence>
<evidence type="ECO:0000256" key="5">
    <source>
        <dbReference type="ARBA" id="ARBA00022989"/>
    </source>
</evidence>
<dbReference type="Pfam" id="PF16010">
    <property type="entry name" value="CDH-cyt"/>
    <property type="match status" value="1"/>
</dbReference>
<comment type="subcellular location">
    <subcellularLocation>
        <location evidence="1">Membrane</location>
    </subcellularLocation>
</comment>
<evidence type="ECO:0000256" key="8">
    <source>
        <dbReference type="SAM" id="Phobius"/>
    </source>
</evidence>
<keyword evidence="3 8" id="KW-0812">Transmembrane</keyword>
<comment type="caution">
    <text evidence="12">The sequence shown here is derived from an EMBL/GenBank/DDBJ whole genome shotgun (WGS) entry which is preliminary data.</text>
</comment>
<feature type="transmembrane region" description="Helical" evidence="8">
    <location>
        <begin position="396"/>
        <end position="417"/>
    </location>
</feature>
<dbReference type="Gene3D" id="1.20.120.1770">
    <property type="match status" value="1"/>
</dbReference>
<dbReference type="CDD" id="cd08760">
    <property type="entry name" value="Cyt_b561_FRRS1_like"/>
    <property type="match status" value="1"/>
</dbReference>
<evidence type="ECO:0000256" key="9">
    <source>
        <dbReference type="SAM" id="SignalP"/>
    </source>
</evidence>
<dbReference type="SMART" id="SM00665">
    <property type="entry name" value="B561"/>
    <property type="match status" value="1"/>
</dbReference>
<reference evidence="12 13" key="1">
    <citation type="journal article" date="2024" name="Commun. Biol.">
        <title>Comparative genomic analysis of thermophilic fungi reveals convergent evolutionary adaptations and gene losses.</title>
        <authorList>
            <person name="Steindorff A.S."/>
            <person name="Aguilar-Pontes M.V."/>
            <person name="Robinson A.J."/>
            <person name="Andreopoulos B."/>
            <person name="LaButti K."/>
            <person name="Kuo A."/>
            <person name="Mondo S."/>
            <person name="Riley R."/>
            <person name="Otillar R."/>
            <person name="Haridas S."/>
            <person name="Lipzen A."/>
            <person name="Grimwood J."/>
            <person name="Schmutz J."/>
            <person name="Clum A."/>
            <person name="Reid I.D."/>
            <person name="Moisan M.C."/>
            <person name="Butler G."/>
            <person name="Nguyen T.T.M."/>
            <person name="Dewar K."/>
            <person name="Conant G."/>
            <person name="Drula E."/>
            <person name="Henrissat B."/>
            <person name="Hansel C."/>
            <person name="Singer S."/>
            <person name="Hutchinson M.I."/>
            <person name="de Vries R.P."/>
            <person name="Natvig D.O."/>
            <person name="Powell A.J."/>
            <person name="Tsang A."/>
            <person name="Grigoriev I.V."/>
        </authorList>
    </citation>
    <scope>NUCLEOTIDE SEQUENCE [LARGE SCALE GENOMIC DNA]</scope>
    <source>
        <strain evidence="12 13">ATCC 22073</strain>
    </source>
</reference>
<gene>
    <name evidence="12" type="ORF">VTJ83DRAFT_629</name>
</gene>
<feature type="compositionally biased region" description="Acidic residues" evidence="7">
    <location>
        <begin position="217"/>
        <end position="228"/>
    </location>
</feature>
<evidence type="ECO:0000256" key="4">
    <source>
        <dbReference type="ARBA" id="ARBA00022982"/>
    </source>
</evidence>
<dbReference type="CDD" id="cd09630">
    <property type="entry name" value="CDH_like_cytochrome"/>
    <property type="match status" value="1"/>
</dbReference>
<keyword evidence="9" id="KW-0732">Signal</keyword>
<evidence type="ECO:0008006" key="14">
    <source>
        <dbReference type="Google" id="ProtNLM"/>
    </source>
</evidence>
<keyword evidence="6 8" id="KW-0472">Membrane</keyword>
<dbReference type="Proteomes" id="UP001600064">
    <property type="component" value="Unassembled WGS sequence"/>
</dbReference>
<keyword evidence="2" id="KW-0813">Transport</keyword>
<dbReference type="RefSeq" id="XP_070869982.1">
    <property type="nucleotide sequence ID" value="XM_071012984.1"/>
</dbReference>
<evidence type="ECO:0000259" key="10">
    <source>
        <dbReference type="SMART" id="SM00664"/>
    </source>
</evidence>
<keyword evidence="5 8" id="KW-1133">Transmembrane helix</keyword>
<dbReference type="Gene3D" id="2.60.40.1210">
    <property type="entry name" value="Cellobiose dehydrogenase, cytochrome domain"/>
    <property type="match status" value="1"/>
</dbReference>
<dbReference type="PANTHER" id="PTHR47797:SF4">
    <property type="entry name" value="DOMON DOMAIN-CONTAINING PROTEIN"/>
    <property type="match status" value="1"/>
</dbReference>
<feature type="domain" description="Cytochrome b561" evidence="11">
    <location>
        <begin position="268"/>
        <end position="387"/>
    </location>
</feature>
<feature type="signal peptide" evidence="9">
    <location>
        <begin position="1"/>
        <end position="31"/>
    </location>
</feature>
<dbReference type="PANTHER" id="PTHR47797">
    <property type="entry name" value="DEHYDROGENASE, PUTATIVE (AFU_ORTHOLOGUE AFUA_8G05805)-RELATED"/>
    <property type="match status" value="1"/>
</dbReference>
<feature type="domain" description="DOMON" evidence="10">
    <location>
        <begin position="74"/>
        <end position="170"/>
    </location>
</feature>
<dbReference type="SMART" id="SM00664">
    <property type="entry name" value="DoH"/>
    <property type="match status" value="1"/>
</dbReference>
<dbReference type="InterPro" id="IPR015920">
    <property type="entry name" value="Cellobiose_DH-like_cyt"/>
</dbReference>
<keyword evidence="4" id="KW-0249">Electron transport</keyword>
<dbReference type="SUPFAM" id="SSF49344">
    <property type="entry name" value="CBD9-like"/>
    <property type="match status" value="1"/>
</dbReference>
<evidence type="ECO:0000313" key="12">
    <source>
        <dbReference type="EMBL" id="KAL2271258.1"/>
    </source>
</evidence>
<organism evidence="12 13">
    <name type="scientific">Remersonia thermophila</name>
    <dbReference type="NCBI Taxonomy" id="72144"/>
    <lineage>
        <taxon>Eukaryota</taxon>
        <taxon>Fungi</taxon>
        <taxon>Dikarya</taxon>
        <taxon>Ascomycota</taxon>
        <taxon>Pezizomycotina</taxon>
        <taxon>Sordariomycetes</taxon>
        <taxon>Sordariomycetidae</taxon>
        <taxon>Sordariales</taxon>
        <taxon>Sordariales incertae sedis</taxon>
        <taxon>Remersonia</taxon>
    </lineage>
</organism>
<proteinExistence type="predicted"/>
<evidence type="ECO:0000256" key="7">
    <source>
        <dbReference type="SAM" id="MobiDB-lite"/>
    </source>
</evidence>
<name>A0ABR4DLH5_9PEZI</name>
<dbReference type="GeneID" id="98127628"/>
<protein>
    <recommendedName>
        <fullName evidence="14">DOMON domain-containing protein</fullName>
    </recommendedName>
</protein>
<dbReference type="InterPro" id="IPR005018">
    <property type="entry name" value="DOMON_domain"/>
</dbReference>
<sequence>MNRQLGAIRTNMKFTLSCCAASLLAARHAVAEPIEYCPRGDDGPCYTIAIPASSADAGSGNIYFQVRAPSTLQWAALGTGTGMVGANIFLVYRDGQGNVTISARRATSYDVPMQDTSSTAAQLTLLEGSGVQEDGSFIANVACANCESWGSGDMSLTSTDAPWMGAWVFGAPIGTTNANSRIGPHQVNDVAQFRVDLTQATIDFDGNPFLGSSPGDAGDDADVSDDESGAGAGNNGNNGNNNTQNNNGSNNGGVVQVIASSRSANIVAHGVILALVFAVLYPTGSVMMPLVKKWWFHGVWQLVSFVLMWAGFGLGVGAARERNILFRQTHTIFGTVIVAALGLQPFIGYLHHLYFLKHRSRGAISYLHIWYGRILMFLGVVNGGLGLQLARESNGYIVAYSVVAAVVFVLYGAYTIFRPRGELAKKTDSRVSREAKMQAARGERDVEESSA</sequence>
<keyword evidence="13" id="KW-1185">Reference proteome</keyword>
<feature type="transmembrane region" description="Helical" evidence="8">
    <location>
        <begin position="331"/>
        <end position="350"/>
    </location>
</feature>
<feature type="transmembrane region" description="Helical" evidence="8">
    <location>
        <begin position="370"/>
        <end position="390"/>
    </location>
</feature>
<accession>A0ABR4DLH5</accession>
<feature type="compositionally biased region" description="Low complexity" evidence="7">
    <location>
        <begin position="237"/>
        <end position="248"/>
    </location>
</feature>
<dbReference type="EMBL" id="JAZGUE010000001">
    <property type="protein sequence ID" value="KAL2271258.1"/>
    <property type="molecule type" value="Genomic_DNA"/>
</dbReference>
<feature type="chain" id="PRO_5046185492" description="DOMON domain-containing protein" evidence="9">
    <location>
        <begin position="32"/>
        <end position="451"/>
    </location>
</feature>
<dbReference type="InterPro" id="IPR006593">
    <property type="entry name" value="Cyt_b561/ferric_Rdtase_TM"/>
</dbReference>
<evidence type="ECO:0000256" key="3">
    <source>
        <dbReference type="ARBA" id="ARBA00022692"/>
    </source>
</evidence>
<feature type="region of interest" description="Disordered" evidence="7">
    <location>
        <begin position="208"/>
        <end position="248"/>
    </location>
</feature>
<feature type="transmembrane region" description="Helical" evidence="8">
    <location>
        <begin position="266"/>
        <end position="287"/>
    </location>
</feature>
<feature type="transmembrane region" description="Helical" evidence="8">
    <location>
        <begin position="299"/>
        <end position="319"/>
    </location>
</feature>
<evidence type="ECO:0000313" key="13">
    <source>
        <dbReference type="Proteomes" id="UP001600064"/>
    </source>
</evidence>
<evidence type="ECO:0000256" key="2">
    <source>
        <dbReference type="ARBA" id="ARBA00022448"/>
    </source>
</evidence>
<evidence type="ECO:0000256" key="6">
    <source>
        <dbReference type="ARBA" id="ARBA00023136"/>
    </source>
</evidence>